<proteinExistence type="predicted"/>
<dbReference type="EMBL" id="JABXWD010000064">
    <property type="protein sequence ID" value="MBV6341002.1"/>
    <property type="molecule type" value="Genomic_DNA"/>
</dbReference>
<accession>A0ABS6RX38</accession>
<reference evidence="1 2" key="1">
    <citation type="journal article" date="2020" name="J Geophys Res Biogeosci">
        <title>Magnetotaxis as an Adaptation to Enable Bacterial Shuttling of Microbial Sulfur and Sulfur Cycling Across Aquatic Oxic#Anoxic Interfaces.</title>
        <authorList>
            <person name="Li J."/>
            <person name="Liu P."/>
            <person name="Wang J."/>
            <person name="Roberts A.P."/>
            <person name="Pan Y."/>
        </authorList>
    </citation>
    <scope>NUCLEOTIDE SEQUENCE [LARGE SCALE GENOMIC DNA]</scope>
    <source>
        <strain evidence="1 2">MYR-1_YQ</strain>
    </source>
</reference>
<gene>
    <name evidence="1" type="ORF">HWQ67_05345</name>
</gene>
<sequence>MKSIEGVRICVLNATEYRASVNFVIDTHDNISGKLKYTEMLEAASEHLTSSKDPASFCLGAMEPASKDIDYYEFAKRLTAAREFPE</sequence>
<dbReference type="Proteomes" id="UP001196980">
    <property type="component" value="Unassembled WGS sequence"/>
</dbReference>
<evidence type="ECO:0000313" key="1">
    <source>
        <dbReference type="EMBL" id="MBV6341002.1"/>
    </source>
</evidence>
<comment type="caution">
    <text evidence="1">The sequence shown here is derived from an EMBL/GenBank/DDBJ whole genome shotgun (WGS) entry which is preliminary data.</text>
</comment>
<name>A0ABS6RX38_9BACT</name>
<dbReference type="RefSeq" id="WP_218251615.1">
    <property type="nucleotide sequence ID" value="NZ_JABXWD010000064.1"/>
</dbReference>
<protein>
    <submittedName>
        <fullName evidence="1">Uncharacterized protein</fullName>
    </submittedName>
</protein>
<evidence type="ECO:0000313" key="2">
    <source>
        <dbReference type="Proteomes" id="UP001196980"/>
    </source>
</evidence>
<organism evidence="1 2">
    <name type="scientific">Candidatus Magnetobacterium casense</name>
    <dbReference type="NCBI Taxonomy" id="1455061"/>
    <lineage>
        <taxon>Bacteria</taxon>
        <taxon>Pseudomonadati</taxon>
        <taxon>Nitrospirota</taxon>
        <taxon>Thermodesulfovibrionia</taxon>
        <taxon>Thermodesulfovibrionales</taxon>
        <taxon>Candidatus Magnetobacteriaceae</taxon>
        <taxon>Candidatus Magnetobacterium</taxon>
    </lineage>
</organism>
<keyword evidence="2" id="KW-1185">Reference proteome</keyword>